<comment type="caution">
    <text evidence="2">The sequence shown here is derived from an EMBL/GenBank/DDBJ whole genome shotgun (WGS) entry which is preliminary data.</text>
</comment>
<reference evidence="2" key="1">
    <citation type="submission" date="2022-08" db="EMBL/GenBank/DDBJ databases">
        <title>Genome sequencing of akame (Lates japonicus).</title>
        <authorList>
            <person name="Hashiguchi Y."/>
            <person name="Takahashi H."/>
        </authorList>
    </citation>
    <scope>NUCLEOTIDE SEQUENCE</scope>
    <source>
        <strain evidence="2">Kochi</strain>
    </source>
</reference>
<proteinExistence type="predicted"/>
<dbReference type="GO" id="GO:0016081">
    <property type="term" value="P:synaptic vesicle docking"/>
    <property type="evidence" value="ECO:0007669"/>
    <property type="project" value="TreeGrafter"/>
</dbReference>
<evidence type="ECO:0000313" key="3">
    <source>
        <dbReference type="Proteomes" id="UP001279410"/>
    </source>
</evidence>
<dbReference type="AlphaFoldDB" id="A0AAD3NJ23"/>
<evidence type="ECO:0000313" key="2">
    <source>
        <dbReference type="EMBL" id="GLD73948.1"/>
    </source>
</evidence>
<dbReference type="Gene3D" id="1.20.58.1100">
    <property type="match status" value="1"/>
</dbReference>
<name>A0AAD3NJ23_LATJO</name>
<dbReference type="GO" id="GO:0031594">
    <property type="term" value="C:neuromuscular junction"/>
    <property type="evidence" value="ECO:0007669"/>
    <property type="project" value="TreeGrafter"/>
</dbReference>
<dbReference type="PROSITE" id="PS51259">
    <property type="entry name" value="MHD2"/>
    <property type="match status" value="1"/>
</dbReference>
<dbReference type="GO" id="GO:0019992">
    <property type="term" value="F:diacylglycerol binding"/>
    <property type="evidence" value="ECO:0007669"/>
    <property type="project" value="InterPro"/>
</dbReference>
<dbReference type="InterPro" id="IPR027080">
    <property type="entry name" value="Unc-13"/>
</dbReference>
<dbReference type="Pfam" id="PF06292">
    <property type="entry name" value="MUN"/>
    <property type="match status" value="1"/>
</dbReference>
<dbReference type="GO" id="GO:0061789">
    <property type="term" value="P:dense core granule priming"/>
    <property type="evidence" value="ECO:0007669"/>
    <property type="project" value="TreeGrafter"/>
</dbReference>
<dbReference type="GO" id="GO:0030672">
    <property type="term" value="C:synaptic vesicle membrane"/>
    <property type="evidence" value="ECO:0007669"/>
    <property type="project" value="TreeGrafter"/>
</dbReference>
<dbReference type="GO" id="GO:0017075">
    <property type="term" value="F:syntaxin-1 binding"/>
    <property type="evidence" value="ECO:0007669"/>
    <property type="project" value="TreeGrafter"/>
</dbReference>
<dbReference type="GO" id="GO:0005516">
    <property type="term" value="F:calmodulin binding"/>
    <property type="evidence" value="ECO:0007669"/>
    <property type="project" value="TreeGrafter"/>
</dbReference>
<evidence type="ECO:0000259" key="1">
    <source>
        <dbReference type="PROSITE" id="PS51259"/>
    </source>
</evidence>
<dbReference type="GO" id="GO:0099525">
    <property type="term" value="P:presynaptic dense core vesicle exocytosis"/>
    <property type="evidence" value="ECO:0007669"/>
    <property type="project" value="TreeGrafter"/>
</dbReference>
<dbReference type="GO" id="GO:0098831">
    <property type="term" value="C:presynaptic active zone cytoplasmic component"/>
    <property type="evidence" value="ECO:0007669"/>
    <property type="project" value="TreeGrafter"/>
</dbReference>
<feature type="domain" description="MHD2" evidence="1">
    <location>
        <begin position="1"/>
        <end position="67"/>
    </location>
</feature>
<sequence length="104" mass="11556">MVREEAKALTPKQCAVIELALDTIKQYFHAGGVGLKKTFLEKSPDLQSLHYALSLYTQATDKLIKTFVQSQNAQASIPPSDGFIAAIVFVEALMLTHTVPEHRW</sequence>
<dbReference type="GO" id="GO:0035249">
    <property type="term" value="P:synaptic transmission, glutamatergic"/>
    <property type="evidence" value="ECO:0007669"/>
    <property type="project" value="TreeGrafter"/>
</dbReference>
<dbReference type="InterPro" id="IPR014772">
    <property type="entry name" value="Munc13_dom-2"/>
</dbReference>
<dbReference type="GO" id="GO:0042734">
    <property type="term" value="C:presynaptic membrane"/>
    <property type="evidence" value="ECO:0007669"/>
    <property type="project" value="TreeGrafter"/>
</dbReference>
<dbReference type="GO" id="GO:0016082">
    <property type="term" value="P:synaptic vesicle priming"/>
    <property type="evidence" value="ECO:0007669"/>
    <property type="project" value="TreeGrafter"/>
</dbReference>
<dbReference type="EMBL" id="BRZM01001903">
    <property type="protein sequence ID" value="GLD73948.1"/>
    <property type="molecule type" value="Genomic_DNA"/>
</dbReference>
<dbReference type="Proteomes" id="UP001279410">
    <property type="component" value="Unassembled WGS sequence"/>
</dbReference>
<protein>
    <submittedName>
        <fullName evidence="2">Protein unc-13 homolog A isoform X8</fullName>
    </submittedName>
</protein>
<organism evidence="2 3">
    <name type="scientific">Lates japonicus</name>
    <name type="common">Japanese lates</name>
    <dbReference type="NCBI Taxonomy" id="270547"/>
    <lineage>
        <taxon>Eukaryota</taxon>
        <taxon>Metazoa</taxon>
        <taxon>Chordata</taxon>
        <taxon>Craniata</taxon>
        <taxon>Vertebrata</taxon>
        <taxon>Euteleostomi</taxon>
        <taxon>Actinopterygii</taxon>
        <taxon>Neopterygii</taxon>
        <taxon>Teleostei</taxon>
        <taxon>Neoteleostei</taxon>
        <taxon>Acanthomorphata</taxon>
        <taxon>Carangaria</taxon>
        <taxon>Carangaria incertae sedis</taxon>
        <taxon>Centropomidae</taxon>
        <taxon>Lates</taxon>
    </lineage>
</organism>
<dbReference type="GO" id="GO:0043195">
    <property type="term" value="C:terminal bouton"/>
    <property type="evidence" value="ECO:0007669"/>
    <property type="project" value="TreeGrafter"/>
</dbReference>
<dbReference type="PANTHER" id="PTHR10480:SF1">
    <property type="entry name" value="PROTEIN UNC-13 HOMOLOG A"/>
    <property type="match status" value="1"/>
</dbReference>
<dbReference type="PANTHER" id="PTHR10480">
    <property type="entry name" value="PROTEIN UNC-13 HOMOLOG"/>
    <property type="match status" value="1"/>
</dbReference>
<gene>
    <name evidence="2" type="ORF">AKAME5_002527400</name>
</gene>
<keyword evidence="3" id="KW-1185">Reference proteome</keyword>
<dbReference type="InterPro" id="IPR010439">
    <property type="entry name" value="MUN_dom"/>
</dbReference>
<accession>A0AAD3NJ23</accession>